<reference evidence="2 3" key="1">
    <citation type="journal article" date="2014" name="Agronomy (Basel)">
        <title>A Draft Genome Sequence for Ensete ventricosum, the Drought-Tolerant Tree Against Hunger.</title>
        <authorList>
            <person name="Harrison J."/>
            <person name="Moore K.A."/>
            <person name="Paszkiewicz K."/>
            <person name="Jones T."/>
            <person name="Grant M."/>
            <person name="Ambacheew D."/>
            <person name="Muzemil S."/>
            <person name="Studholme D.J."/>
        </authorList>
    </citation>
    <scope>NUCLEOTIDE SEQUENCE [LARGE SCALE GENOMIC DNA]</scope>
</reference>
<evidence type="ECO:0000256" key="1">
    <source>
        <dbReference type="SAM" id="MobiDB-lite"/>
    </source>
</evidence>
<gene>
    <name evidence="2" type="ORF">B296_00055925</name>
</gene>
<dbReference type="Proteomes" id="UP000287651">
    <property type="component" value="Unassembled WGS sequence"/>
</dbReference>
<evidence type="ECO:0000313" key="2">
    <source>
        <dbReference type="EMBL" id="RRT31418.1"/>
    </source>
</evidence>
<protein>
    <submittedName>
        <fullName evidence="2">Uncharacterized protein</fullName>
    </submittedName>
</protein>
<organism evidence="2 3">
    <name type="scientific">Ensete ventricosum</name>
    <name type="common">Abyssinian banana</name>
    <name type="synonym">Musa ensete</name>
    <dbReference type="NCBI Taxonomy" id="4639"/>
    <lineage>
        <taxon>Eukaryota</taxon>
        <taxon>Viridiplantae</taxon>
        <taxon>Streptophyta</taxon>
        <taxon>Embryophyta</taxon>
        <taxon>Tracheophyta</taxon>
        <taxon>Spermatophyta</taxon>
        <taxon>Magnoliopsida</taxon>
        <taxon>Liliopsida</taxon>
        <taxon>Zingiberales</taxon>
        <taxon>Musaceae</taxon>
        <taxon>Ensete</taxon>
    </lineage>
</organism>
<sequence>MIKTRLCSRFAQTVTLSTPIAEPTVALSTLELPQDCRATVNQALIAAQPPSFLALESIPRLGEKSRRPSTPEIADSRPGIADRRSDCRPSTRHGAIVEEKSPNGAIALRCPLFGKRRGCRPQRRCQAQAQVEQSTHACTQGKAGPFPLVF</sequence>
<comment type="caution">
    <text evidence="2">The sequence shown here is derived from an EMBL/GenBank/DDBJ whole genome shotgun (WGS) entry which is preliminary data.</text>
</comment>
<dbReference type="EMBL" id="AMZH03040064">
    <property type="protein sequence ID" value="RRT31418.1"/>
    <property type="molecule type" value="Genomic_DNA"/>
</dbReference>
<evidence type="ECO:0000313" key="3">
    <source>
        <dbReference type="Proteomes" id="UP000287651"/>
    </source>
</evidence>
<name>A0A426WW32_ENSVE</name>
<feature type="compositionally biased region" description="Basic and acidic residues" evidence="1">
    <location>
        <begin position="80"/>
        <end position="94"/>
    </location>
</feature>
<feature type="region of interest" description="Disordered" evidence="1">
    <location>
        <begin position="59"/>
        <end position="94"/>
    </location>
</feature>
<dbReference type="AlphaFoldDB" id="A0A426WW32"/>
<accession>A0A426WW32</accession>
<proteinExistence type="predicted"/>